<evidence type="ECO:0000256" key="11">
    <source>
        <dbReference type="RuleBase" id="RU004453"/>
    </source>
</evidence>
<dbReference type="InterPro" id="IPR001002">
    <property type="entry name" value="Chitin-bd_1"/>
</dbReference>
<evidence type="ECO:0000256" key="8">
    <source>
        <dbReference type="ARBA" id="ARBA00023326"/>
    </source>
</evidence>
<comment type="caution">
    <text evidence="15">The sequence shown here is derived from an EMBL/GenBank/DDBJ whole genome shotgun (WGS) entry which is preliminary data.</text>
</comment>
<comment type="similarity">
    <text evidence="11">Belongs to the glycosyl hydrolase 18 family.</text>
</comment>
<feature type="domain" description="GH18" evidence="14">
    <location>
        <begin position="19"/>
        <end position="432"/>
    </location>
</feature>
<dbReference type="InterPro" id="IPR001223">
    <property type="entry name" value="Glyco_hydro18_cat"/>
</dbReference>
<dbReference type="GO" id="GO:0006032">
    <property type="term" value="P:chitin catabolic process"/>
    <property type="evidence" value="ECO:0007669"/>
    <property type="project" value="UniProtKB-KW"/>
</dbReference>
<dbReference type="EC" id="3.2.1.14" evidence="2"/>
<reference evidence="15 16" key="1">
    <citation type="journal article" date="2019" name="Sci. Rep.">
        <title>A multi-omics analysis of the grapevine pathogen Lasiodiplodia theobromae reveals that temperature affects the expression of virulence- and pathogenicity-related genes.</title>
        <authorList>
            <person name="Felix C."/>
            <person name="Meneses R."/>
            <person name="Goncalves M.F.M."/>
            <person name="Tilleman L."/>
            <person name="Duarte A.S."/>
            <person name="Jorrin-Novo J.V."/>
            <person name="Van de Peer Y."/>
            <person name="Deforce D."/>
            <person name="Van Nieuwerburgh F."/>
            <person name="Esteves A.C."/>
            <person name="Alves A."/>
        </authorList>
    </citation>
    <scope>NUCLEOTIDE SEQUENCE [LARGE SCALE GENOMIC DNA]</scope>
    <source>
        <strain evidence="15 16">LA-SOL3</strain>
    </source>
</reference>
<dbReference type="AlphaFoldDB" id="A0A5N5DK70"/>
<keyword evidence="16" id="KW-1185">Reference proteome</keyword>
<dbReference type="SUPFAM" id="SSF57016">
    <property type="entry name" value="Plant lectins/antimicrobial peptides"/>
    <property type="match status" value="1"/>
</dbReference>
<dbReference type="CDD" id="cd00598">
    <property type="entry name" value="GH18_chitinase-like"/>
    <property type="match status" value="1"/>
</dbReference>
<dbReference type="PROSITE" id="PS51910">
    <property type="entry name" value="GH18_2"/>
    <property type="match status" value="1"/>
</dbReference>
<dbReference type="InterPro" id="IPR011583">
    <property type="entry name" value="Chitinase_II/V-like_cat"/>
</dbReference>
<dbReference type="PANTHER" id="PTHR11177:SF337">
    <property type="entry name" value="CHITINASE"/>
    <property type="match status" value="1"/>
</dbReference>
<evidence type="ECO:0000256" key="10">
    <source>
        <dbReference type="RuleBase" id="RU000489"/>
    </source>
</evidence>
<dbReference type="SMART" id="SM00636">
    <property type="entry name" value="Glyco_18"/>
    <property type="match status" value="1"/>
</dbReference>
<dbReference type="Gene3D" id="3.20.20.80">
    <property type="entry name" value="Glycosidases"/>
    <property type="match status" value="1"/>
</dbReference>
<keyword evidence="12" id="KW-0732">Signal</keyword>
<accession>A0A5N5DK70</accession>
<keyword evidence="3 9" id="KW-0147">Chitin-binding</keyword>
<evidence type="ECO:0000256" key="7">
    <source>
        <dbReference type="ARBA" id="ARBA00023295"/>
    </source>
</evidence>
<dbReference type="GO" id="GO:0008843">
    <property type="term" value="F:endochitinase activity"/>
    <property type="evidence" value="ECO:0007669"/>
    <property type="project" value="UniProtKB-EC"/>
</dbReference>
<keyword evidence="5" id="KW-0146">Chitin degradation</keyword>
<keyword evidence="9" id="KW-1015">Disulfide bond</keyword>
<evidence type="ECO:0000256" key="9">
    <source>
        <dbReference type="PROSITE-ProRule" id="PRU00261"/>
    </source>
</evidence>
<evidence type="ECO:0000256" key="3">
    <source>
        <dbReference type="ARBA" id="ARBA00022669"/>
    </source>
</evidence>
<evidence type="ECO:0000256" key="4">
    <source>
        <dbReference type="ARBA" id="ARBA00022801"/>
    </source>
</evidence>
<evidence type="ECO:0000256" key="2">
    <source>
        <dbReference type="ARBA" id="ARBA00012729"/>
    </source>
</evidence>
<dbReference type="CDD" id="cd11618">
    <property type="entry name" value="ChtBD1_1"/>
    <property type="match status" value="1"/>
</dbReference>
<dbReference type="InterPro" id="IPR050314">
    <property type="entry name" value="Glycosyl_Hydrlase_18"/>
</dbReference>
<evidence type="ECO:0000256" key="12">
    <source>
        <dbReference type="SAM" id="SignalP"/>
    </source>
</evidence>
<evidence type="ECO:0000256" key="5">
    <source>
        <dbReference type="ARBA" id="ARBA00023024"/>
    </source>
</evidence>
<dbReference type="Pfam" id="PF00704">
    <property type="entry name" value="Glyco_hydro_18"/>
    <property type="match status" value="1"/>
</dbReference>
<feature type="signal peptide" evidence="12">
    <location>
        <begin position="1"/>
        <end position="19"/>
    </location>
</feature>
<dbReference type="InterPro" id="IPR017853">
    <property type="entry name" value="GH"/>
</dbReference>
<keyword evidence="4 10" id="KW-0378">Hydrolase</keyword>
<dbReference type="PROSITE" id="PS50941">
    <property type="entry name" value="CHIT_BIND_I_2"/>
    <property type="match status" value="1"/>
</dbReference>
<protein>
    <recommendedName>
        <fullName evidence="2">chitinase</fullName>
        <ecNumber evidence="2">3.2.1.14</ecNumber>
    </recommendedName>
</protein>
<name>A0A5N5DK70_9PEZI</name>
<feature type="disulfide bond" evidence="9">
    <location>
        <begin position="322"/>
        <end position="336"/>
    </location>
</feature>
<dbReference type="GO" id="GO:0005576">
    <property type="term" value="C:extracellular region"/>
    <property type="evidence" value="ECO:0007669"/>
    <property type="project" value="TreeGrafter"/>
</dbReference>
<evidence type="ECO:0000256" key="6">
    <source>
        <dbReference type="ARBA" id="ARBA00023277"/>
    </source>
</evidence>
<feature type="chain" id="PRO_5024981058" description="chitinase" evidence="12">
    <location>
        <begin position="20"/>
        <end position="506"/>
    </location>
</feature>
<evidence type="ECO:0000313" key="15">
    <source>
        <dbReference type="EMBL" id="KAB2577274.1"/>
    </source>
</evidence>
<dbReference type="OrthoDB" id="73875at2759"/>
<dbReference type="Gene3D" id="3.30.60.10">
    <property type="entry name" value="Endochitinase-like"/>
    <property type="match status" value="1"/>
</dbReference>
<evidence type="ECO:0000259" key="14">
    <source>
        <dbReference type="PROSITE" id="PS51910"/>
    </source>
</evidence>
<dbReference type="PANTHER" id="PTHR11177">
    <property type="entry name" value="CHITINASE"/>
    <property type="match status" value="1"/>
</dbReference>
<keyword evidence="8" id="KW-0624">Polysaccharide degradation</keyword>
<gene>
    <name evidence="15" type="primary">chiA1</name>
    <name evidence="15" type="ORF">DBV05_g4109</name>
</gene>
<keyword evidence="7 10" id="KW-0326">Glycosidase</keyword>
<keyword evidence="6" id="KW-0119">Carbohydrate metabolism</keyword>
<comment type="catalytic activity">
    <reaction evidence="1">
        <text>Random endo-hydrolysis of N-acetyl-beta-D-glucosaminide (1-&gt;4)-beta-linkages in chitin and chitodextrins.</text>
        <dbReference type="EC" id="3.2.1.14"/>
    </reaction>
</comment>
<feature type="disulfide bond" evidence="9">
    <location>
        <begin position="317"/>
        <end position="329"/>
    </location>
</feature>
<comment type="caution">
    <text evidence="9">Lacks conserved residue(s) required for the propagation of feature annotation.</text>
</comment>
<dbReference type="InterPro" id="IPR001579">
    <property type="entry name" value="Glyco_hydro_18_chit_AS"/>
</dbReference>
<evidence type="ECO:0000256" key="1">
    <source>
        <dbReference type="ARBA" id="ARBA00000822"/>
    </source>
</evidence>
<dbReference type="PROSITE" id="PS01095">
    <property type="entry name" value="GH18_1"/>
    <property type="match status" value="1"/>
</dbReference>
<proteinExistence type="inferred from homology"/>
<dbReference type="GO" id="GO:0000272">
    <property type="term" value="P:polysaccharide catabolic process"/>
    <property type="evidence" value="ECO:0007669"/>
    <property type="project" value="UniProtKB-KW"/>
</dbReference>
<sequence length="506" mass="55281">MKFLSAATLLAAATQLASARYIMYADEWHLSDLGNRTTNAGIDTAIMAFVSTNDFLTEEGGTFELFEPVETFRARFDPGVKVLAAIGGWNDVNYTLTMKDEAARTRFANNCKKLIEKYNLDGIDIDYEYVGGNGADYKTVPNTEKVWEIDAFPLLLEATRKAIGQDKLLSIAVPGLERDMMAFTADTMPKIVPLVDWFGIMTYDFMNRRDNFTKHHTDLVGSRASIQRYLDLGLPASKATLGFAFYAKYFTIDPKSNCAQEPLGESCKTVALELADGSDNGLSGALTFEPSSKPTTAPTNLTESPDGTCGGTTGYKCSAGNCCSSGGWCGNSEAHCGLSCQAGWGQCNGLTAIQSWQNALAKPVVDEANGGHYFLDRNASLFWTWDEPVHIERKFDEIVDVLGVANVMAWSLAEDSLDWRHLFAIQDGVKQHCLSEIEGFNDAACAAKENTTTTWTTISKEALSRAVESYKGGAYYRNTPHFYAAPVQPRGLPASFAEVNAHGHSI</sequence>
<dbReference type="Proteomes" id="UP000325902">
    <property type="component" value="Unassembled WGS sequence"/>
</dbReference>
<evidence type="ECO:0000259" key="13">
    <source>
        <dbReference type="PROSITE" id="PS50941"/>
    </source>
</evidence>
<dbReference type="GO" id="GO:0008061">
    <property type="term" value="F:chitin binding"/>
    <property type="evidence" value="ECO:0007669"/>
    <property type="project" value="UniProtKB-UniRule"/>
</dbReference>
<feature type="domain" description="Chitin-binding type-1" evidence="13">
    <location>
        <begin position="306"/>
        <end position="349"/>
    </location>
</feature>
<organism evidence="15 16">
    <name type="scientific">Lasiodiplodia theobromae</name>
    <dbReference type="NCBI Taxonomy" id="45133"/>
    <lineage>
        <taxon>Eukaryota</taxon>
        <taxon>Fungi</taxon>
        <taxon>Dikarya</taxon>
        <taxon>Ascomycota</taxon>
        <taxon>Pezizomycotina</taxon>
        <taxon>Dothideomycetes</taxon>
        <taxon>Dothideomycetes incertae sedis</taxon>
        <taxon>Botryosphaeriales</taxon>
        <taxon>Botryosphaeriaceae</taxon>
        <taxon>Lasiodiplodia</taxon>
    </lineage>
</organism>
<evidence type="ECO:0000313" key="16">
    <source>
        <dbReference type="Proteomes" id="UP000325902"/>
    </source>
</evidence>
<dbReference type="InterPro" id="IPR036861">
    <property type="entry name" value="Endochitinase-like_sf"/>
</dbReference>
<dbReference type="SUPFAM" id="SSF51445">
    <property type="entry name" value="(Trans)glycosidases"/>
    <property type="match status" value="1"/>
</dbReference>
<dbReference type="EMBL" id="VCHE01000018">
    <property type="protein sequence ID" value="KAB2577274.1"/>
    <property type="molecule type" value="Genomic_DNA"/>
</dbReference>